<sequence>MTRLFILGTIDASAIVLAWLAICSWSTTGHGTLGFAVLASIVLCQILVGSALSLYRNRYPIGSALELRRQGVSALIVSVLGVAIAFVLGLGIELPWFVLALLSSQVLMIAFRQGLRMWIDDQRRPESGERVIIVGAGETGAALVYQMLSDPRSGYIPVAFVDDDRAKSKVVLHGVHVRGRVSEIQEIVDDHGADGVVVAIAQAPAEVFATLVGNLDLGRTWVRTIPSLADLLSNEVAVSALRDMDVADLIGRQVIAPEAEPIDELIQGRTVLVTGAGGSIGAELCRIISTHGPARLVMLDRDESALHSLVLSMEGRALMDSHDLVLADIRDQAALDRAFDRIRPDLVVHAAALKHLPMLESHPEEAWKTNVHGTLNVLRAADRAGVERFVNISTDKAAGPTSDLGRSKLLAERLTSHFAETSGRPYVSVRFGNVLGSRGSVLISFAEQIRRGGPLTVTHPKVTRYFMTIPEACVLVLSAASDGLSGETMVLDMGEPVRIVDIARRMMTLAGRTCPIAYTGLRDGEKLHEELFTPTEGAEKTQNGRAWRVSVPALAPELIAEPNATGAAIRVSYEEHIVETNAQTDEEFGVPTEAELEQPSDANDMPEAPVGAVPSAELGTQSASEAAARLIEGALPRMKESIR</sequence>
<dbReference type="SUPFAM" id="SSF53335">
    <property type="entry name" value="S-adenosyl-L-methionine-dependent methyltransferases"/>
    <property type="match status" value="1"/>
</dbReference>
<dbReference type="SUPFAM" id="SSF51735">
    <property type="entry name" value="NAD(P)-binding Rossmann-fold domains"/>
    <property type="match status" value="1"/>
</dbReference>
<evidence type="ECO:0000256" key="3">
    <source>
        <dbReference type="SAM" id="Phobius"/>
    </source>
</evidence>
<feature type="transmembrane region" description="Helical" evidence="3">
    <location>
        <begin position="33"/>
        <end position="55"/>
    </location>
</feature>
<dbReference type="Pfam" id="PF02719">
    <property type="entry name" value="Polysacc_synt_2"/>
    <property type="match status" value="1"/>
</dbReference>
<dbReference type="RefSeq" id="WP_009378786.1">
    <property type="nucleotide sequence ID" value="NZ_AMSP01000008.1"/>
</dbReference>
<comment type="similarity">
    <text evidence="1">Belongs to the polysaccharide synthase family.</text>
</comment>
<dbReference type="InterPro" id="IPR003869">
    <property type="entry name" value="Polysac_CapD-like"/>
</dbReference>
<proteinExistence type="inferred from homology"/>
<dbReference type="InterPro" id="IPR036291">
    <property type="entry name" value="NAD(P)-bd_dom_sf"/>
</dbReference>
<reference evidence="5 6" key="1">
    <citation type="submission" date="2012-09" db="EMBL/GenBank/DDBJ databases">
        <title>Genome Sequence of Brevibacterium casei S18.</title>
        <authorList>
            <person name="Sharma R."/>
            <person name="Singh A."/>
            <person name="Jangir P.K."/>
        </authorList>
    </citation>
    <scope>NUCLEOTIDE SEQUENCE [LARGE SCALE GENOMIC DNA]</scope>
    <source>
        <strain evidence="5 6">S18</strain>
    </source>
</reference>
<keyword evidence="3" id="KW-1133">Transmembrane helix</keyword>
<dbReference type="PANTHER" id="PTHR43318">
    <property type="entry name" value="UDP-N-ACETYLGLUCOSAMINE 4,6-DEHYDRATASE"/>
    <property type="match status" value="1"/>
</dbReference>
<gene>
    <name evidence="5" type="ORF">C272_10588</name>
</gene>
<dbReference type="Pfam" id="PF13727">
    <property type="entry name" value="CoA_binding_3"/>
    <property type="match status" value="1"/>
</dbReference>
<evidence type="ECO:0000259" key="4">
    <source>
        <dbReference type="Pfam" id="PF02719"/>
    </source>
</evidence>
<feature type="transmembrane region" description="Helical" evidence="3">
    <location>
        <begin position="5"/>
        <end position="27"/>
    </location>
</feature>
<organism evidence="5 6">
    <name type="scientific">Brevibacterium casei S18</name>
    <dbReference type="NCBI Taxonomy" id="1229781"/>
    <lineage>
        <taxon>Bacteria</taxon>
        <taxon>Bacillati</taxon>
        <taxon>Actinomycetota</taxon>
        <taxon>Actinomycetes</taxon>
        <taxon>Micrococcales</taxon>
        <taxon>Brevibacteriaceae</taxon>
        <taxon>Brevibacterium</taxon>
    </lineage>
</organism>
<dbReference type="AlphaFoldDB" id="K9AVU1"/>
<dbReference type="PANTHER" id="PTHR43318:SF1">
    <property type="entry name" value="POLYSACCHARIDE BIOSYNTHESIS PROTEIN EPSC-RELATED"/>
    <property type="match status" value="1"/>
</dbReference>
<evidence type="ECO:0000313" key="6">
    <source>
        <dbReference type="Proteomes" id="UP000009879"/>
    </source>
</evidence>
<dbReference type="InterPro" id="IPR029063">
    <property type="entry name" value="SAM-dependent_MTases_sf"/>
</dbReference>
<keyword evidence="3" id="KW-0812">Transmembrane</keyword>
<dbReference type="eggNOG" id="COG1086">
    <property type="taxonomic scope" value="Bacteria"/>
</dbReference>
<protein>
    <submittedName>
        <fullName evidence="5">Capsular polysaccharide biosynthesis protein</fullName>
    </submittedName>
</protein>
<keyword evidence="6" id="KW-1185">Reference proteome</keyword>
<comment type="caution">
    <text evidence="5">The sequence shown here is derived from an EMBL/GenBank/DDBJ whole genome shotgun (WGS) entry which is preliminary data.</text>
</comment>
<dbReference type="Gene3D" id="3.40.50.720">
    <property type="entry name" value="NAD(P)-binding Rossmann-like Domain"/>
    <property type="match status" value="2"/>
</dbReference>
<accession>K9AVU1</accession>
<name>K9AVU1_9MICO</name>
<evidence type="ECO:0000256" key="2">
    <source>
        <dbReference type="SAM" id="MobiDB-lite"/>
    </source>
</evidence>
<feature type="transmembrane region" description="Helical" evidence="3">
    <location>
        <begin position="67"/>
        <end position="88"/>
    </location>
</feature>
<dbReference type="PATRIC" id="fig|1229781.4.peg.2132"/>
<dbReference type="InterPro" id="IPR051203">
    <property type="entry name" value="Polysaccharide_Synthase-Rel"/>
</dbReference>
<keyword evidence="3" id="KW-0472">Membrane</keyword>
<evidence type="ECO:0000313" key="5">
    <source>
        <dbReference type="EMBL" id="EKU46692.1"/>
    </source>
</evidence>
<evidence type="ECO:0000256" key="1">
    <source>
        <dbReference type="ARBA" id="ARBA00007430"/>
    </source>
</evidence>
<feature type="region of interest" description="Disordered" evidence="2">
    <location>
        <begin position="598"/>
        <end position="624"/>
    </location>
</feature>
<dbReference type="EMBL" id="AMSP01000008">
    <property type="protein sequence ID" value="EKU46692.1"/>
    <property type="molecule type" value="Genomic_DNA"/>
</dbReference>
<feature type="domain" description="Polysaccharide biosynthesis protein CapD-like" evidence="4">
    <location>
        <begin position="271"/>
        <end position="548"/>
    </location>
</feature>
<dbReference type="Proteomes" id="UP000009879">
    <property type="component" value="Unassembled WGS sequence"/>
</dbReference>
<dbReference type="CDD" id="cd05237">
    <property type="entry name" value="UDP_invert_4-6DH_SDR_e"/>
    <property type="match status" value="1"/>
</dbReference>